<dbReference type="InterPro" id="IPR027094">
    <property type="entry name" value="Mitofusin_fam"/>
</dbReference>
<dbReference type="EMBL" id="SIRE01000002">
    <property type="protein sequence ID" value="TBL81658.1"/>
    <property type="molecule type" value="Genomic_DNA"/>
</dbReference>
<organism evidence="8 9">
    <name type="scientific">Paenibacillus thalictri</name>
    <dbReference type="NCBI Taxonomy" id="2527873"/>
    <lineage>
        <taxon>Bacteria</taxon>
        <taxon>Bacillati</taxon>
        <taxon>Bacillota</taxon>
        <taxon>Bacilli</taxon>
        <taxon>Bacillales</taxon>
        <taxon>Paenibacillaceae</taxon>
        <taxon>Paenibacillus</taxon>
    </lineage>
</organism>
<keyword evidence="6" id="KW-0175">Coiled coil</keyword>
<keyword evidence="4" id="KW-0342">GTP-binding</keyword>
<evidence type="ECO:0000256" key="6">
    <source>
        <dbReference type="SAM" id="Coils"/>
    </source>
</evidence>
<dbReference type="PANTHER" id="PTHR10465:SF0">
    <property type="entry name" value="SARCALUMENIN"/>
    <property type="match status" value="1"/>
</dbReference>
<dbReference type="InterPro" id="IPR045063">
    <property type="entry name" value="Dynamin_N"/>
</dbReference>
<comment type="caution">
    <text evidence="8">The sequence shown here is derived from an EMBL/GenBank/DDBJ whole genome shotgun (WGS) entry which is preliminary data.</text>
</comment>
<name>A0A4Q9E0B0_9BACL</name>
<dbReference type="GO" id="GO:0005525">
    <property type="term" value="F:GTP binding"/>
    <property type="evidence" value="ECO:0007669"/>
    <property type="project" value="UniProtKB-KW"/>
</dbReference>
<keyword evidence="3" id="KW-0378">Hydrolase</keyword>
<feature type="domain" description="Dynamin N-terminal" evidence="7">
    <location>
        <begin position="655"/>
        <end position="831"/>
    </location>
</feature>
<keyword evidence="9" id="KW-1185">Reference proteome</keyword>
<comment type="subcellular location">
    <subcellularLocation>
        <location evidence="1">Membrane</location>
    </subcellularLocation>
</comment>
<evidence type="ECO:0000256" key="2">
    <source>
        <dbReference type="ARBA" id="ARBA00022741"/>
    </source>
</evidence>
<proteinExistence type="predicted"/>
<reference evidence="8 9" key="1">
    <citation type="submission" date="2019-02" db="EMBL/GenBank/DDBJ databases">
        <title>Paenibacillus sp. nov., isolated from surface-sterilized tissue of Thalictrum simplex L.</title>
        <authorList>
            <person name="Tuo L."/>
        </authorList>
    </citation>
    <scope>NUCLEOTIDE SEQUENCE [LARGE SCALE GENOMIC DNA]</scope>
    <source>
        <strain evidence="8 9">N2SHLJ1</strain>
    </source>
</reference>
<dbReference type="RefSeq" id="WP_131011444.1">
    <property type="nucleotide sequence ID" value="NZ_SIRE01000002.1"/>
</dbReference>
<evidence type="ECO:0000256" key="1">
    <source>
        <dbReference type="ARBA" id="ARBA00004370"/>
    </source>
</evidence>
<protein>
    <recommendedName>
        <fullName evidence="7">Dynamin N-terminal domain-containing protein</fullName>
    </recommendedName>
</protein>
<dbReference type="AlphaFoldDB" id="A0A4Q9E0B0"/>
<evidence type="ECO:0000313" key="8">
    <source>
        <dbReference type="EMBL" id="TBL81658.1"/>
    </source>
</evidence>
<dbReference type="SUPFAM" id="SSF52540">
    <property type="entry name" value="P-loop containing nucleoside triphosphate hydrolases"/>
    <property type="match status" value="1"/>
</dbReference>
<dbReference type="OrthoDB" id="1100581at2"/>
<dbReference type="Gene3D" id="3.40.50.300">
    <property type="entry name" value="P-loop containing nucleotide triphosphate hydrolases"/>
    <property type="match status" value="1"/>
</dbReference>
<evidence type="ECO:0000259" key="7">
    <source>
        <dbReference type="Pfam" id="PF00350"/>
    </source>
</evidence>
<keyword evidence="2" id="KW-0547">Nucleotide-binding</keyword>
<dbReference type="InterPro" id="IPR027417">
    <property type="entry name" value="P-loop_NTPase"/>
</dbReference>
<keyword evidence="5" id="KW-0472">Membrane</keyword>
<dbReference type="GO" id="GO:0003924">
    <property type="term" value="F:GTPase activity"/>
    <property type="evidence" value="ECO:0007669"/>
    <property type="project" value="InterPro"/>
</dbReference>
<dbReference type="PANTHER" id="PTHR10465">
    <property type="entry name" value="TRANSMEMBRANE GTPASE FZO1"/>
    <property type="match status" value="1"/>
</dbReference>
<evidence type="ECO:0000256" key="3">
    <source>
        <dbReference type="ARBA" id="ARBA00022801"/>
    </source>
</evidence>
<feature type="coiled-coil region" evidence="6">
    <location>
        <begin position="582"/>
        <end position="609"/>
    </location>
</feature>
<accession>A0A4Q9E0B0</accession>
<evidence type="ECO:0000313" key="9">
    <source>
        <dbReference type="Proteomes" id="UP000293142"/>
    </source>
</evidence>
<gene>
    <name evidence="8" type="ORF">EYB31_01265</name>
</gene>
<dbReference type="GO" id="GO:0016020">
    <property type="term" value="C:membrane"/>
    <property type="evidence" value="ECO:0007669"/>
    <property type="project" value="UniProtKB-SubCell"/>
</dbReference>
<dbReference type="Pfam" id="PF00350">
    <property type="entry name" value="Dynamin_N"/>
    <property type="match status" value="1"/>
</dbReference>
<sequence length="1234" mass="141247">MSITSVQKVDPLVAELMQLHPVEGETVLFCAEAKFSCESFWGDKELTGLCFATNYRFSLVAKEQELLYTTNPYRNIRSVFPEDEFTFQYRLCDDENWFDLSKDSICIVTFADDNLLDSAFEHVAQPRYELHSEQVEGKFPGIFEQMYRGDYTGALEQLQRLKRADPLSGMVDLWIAKALEVSGRSAEAVSHVAKGAWKAIFFHPQTFFAEYLWYPWHSGTLRLLPALADVDEDRWEVQRYLLHAIHAKTQDQLERFVKNSCLAFKSYIQQKEAFEPCWFHFASHCLEYVYPSTKSYIQEVLLLIVERYENLFEEGDAARHLMRGFFLDIFKESYDYISWLQTLQTMDEEAQLKYKISLAQENFAELLSCQSVKPELQYPESYELDEFLGYSKFKNEYDSQLLSIRDTAFKTIGAARTSGITSPAVKQGLYQLTRSEFAKKLEILSEETLGFIVTLLIVEEHMAYGRKEQAMMVIQRWKRKNVHFFGLMTEPYYQHAVVIVQAYEAWTLGDLLQLSDALDKLPNRAPFCWMHELLQKQILTLETSRSAYNNEEEVLEGMLQASQLTDVFAQSALLDLSMRNKAKEFHLLLQEQIQEANSLQRERENAGTLADMAGERVKFSDKSWFSKVKAWFTGRKEQEHHHESDVVQPLKKIKIAIAGESSAGKTTLLNAMFRTNLFFVTQEEATGVPTEIRYGKQMRVEVWDKAGHIRNTLDTEPSWFEADGTTLLEQHLNVISTFLMQHTKVGSPALEWVERVVVYAPLEKLPPQVILVDTPGFNSDSRRTVITEAEMKVCHMCMYIMDARNALKGKEIGTLELIREEAGKTFILLNKMDLVIGDDELDCDGGDAADETVARVRRDLAAYFRLPDVVVYPISSMPKQQLSAEAHRYADHLHEVIEAIFKESEHQQLDLAIDASAKIAIEVHQGINQTFIQAAEQHEQEIRRMEKAIPQDFTIYADQVQGLIRQNVAMHRSEFVDTMIKELNDAFQGAADSMMSWLQSVTSAGTLKNEVQGQATQLLQNALTRIDNARQRELERMGKRTSEEAAAFLQEIYSNLPFPTTFDTKAFLRAMSTEQMTSSAGLQTELNNINYGNGLNGGSVAGAIVGTFLLGPIGTIIGGFLGQLLGGKSLGDVKQEVYNTYINTIHQTWDQVADICDQDLSEERTASFMNNLSKAVQQQLEQCKIIVRREIETKENSLDEQVSELIRMQLSGHQLRRVMERLRQWRMVRRARLG</sequence>
<evidence type="ECO:0000256" key="4">
    <source>
        <dbReference type="ARBA" id="ARBA00023134"/>
    </source>
</evidence>
<evidence type="ECO:0000256" key="5">
    <source>
        <dbReference type="ARBA" id="ARBA00023136"/>
    </source>
</evidence>
<dbReference type="Proteomes" id="UP000293142">
    <property type="component" value="Unassembled WGS sequence"/>
</dbReference>